<dbReference type="Proteomes" id="UP000236959">
    <property type="component" value="Unassembled WGS sequence"/>
</dbReference>
<dbReference type="GO" id="GO:0052621">
    <property type="term" value="F:diguanylate cyclase activity"/>
    <property type="evidence" value="ECO:0007669"/>
    <property type="project" value="UniProtKB-EC"/>
</dbReference>
<proteinExistence type="predicted"/>
<sequence>MAIFNAFLLFAQAAVYFTVMMALLRARRVIGIGVFMCALGVMHFLETYLASIFYIELPFGIVSPGSTVLFSGKLLMILLLYIREDALVVRQPIYGLLIGNFLIVALVMILRNHETIVVTEGRSPDIAFVDEMGFLMVWGTLLLFIDAIAIIVLYERIGKWFAGNLGLRFLVCGALVLTFDQAGFFLALHYVSSAPWHVFFGGWVAKMVATIVYSGLLLAYLKYFDNEDSWLSNRPLRDVFQVLTYRERYKQLLEASIRDHLTGTLDRSQYAEKGPGIIAKNLEEKRPVSLLVIDIDHFKLVNDRYGHQAGDEVLKLVARLLTENLRTDDHLYRVGGEEFVLLCERLPVDGAASLADRLRRMIERFSKVYLPEKVTVSIGVSSAPEDGRTLEALFKRADLRLYEAKKGGRNQVCGPSPGA</sequence>
<dbReference type="InterPro" id="IPR048533">
    <property type="entry name" value="VUPS"/>
</dbReference>
<feature type="transmembrane region" description="Helical" evidence="3">
    <location>
        <begin position="6"/>
        <end position="24"/>
    </location>
</feature>
<feature type="transmembrane region" description="Helical" evidence="3">
    <location>
        <begin position="203"/>
        <end position="224"/>
    </location>
</feature>
<dbReference type="FunFam" id="3.30.70.270:FF:000001">
    <property type="entry name" value="Diguanylate cyclase domain protein"/>
    <property type="match status" value="1"/>
</dbReference>
<dbReference type="EC" id="2.7.7.65" evidence="1"/>
<evidence type="ECO:0000259" key="4">
    <source>
        <dbReference type="PROSITE" id="PS50887"/>
    </source>
</evidence>
<gene>
    <name evidence="5" type="ORF">CLV41_11248</name>
</gene>
<dbReference type="SMART" id="SM00267">
    <property type="entry name" value="GGDEF"/>
    <property type="match status" value="1"/>
</dbReference>
<dbReference type="EMBL" id="PPCN01000012">
    <property type="protein sequence ID" value="POF28634.1"/>
    <property type="molecule type" value="Genomic_DNA"/>
</dbReference>
<dbReference type="GO" id="GO:1902201">
    <property type="term" value="P:negative regulation of bacterial-type flagellum-dependent cell motility"/>
    <property type="evidence" value="ECO:0007669"/>
    <property type="project" value="TreeGrafter"/>
</dbReference>
<feature type="transmembrane region" description="Helical" evidence="3">
    <location>
        <begin position="93"/>
        <end position="112"/>
    </location>
</feature>
<dbReference type="InterPro" id="IPR029787">
    <property type="entry name" value="Nucleotide_cyclase"/>
</dbReference>
<feature type="transmembrane region" description="Helical" evidence="3">
    <location>
        <begin position="166"/>
        <end position="191"/>
    </location>
</feature>
<dbReference type="Pfam" id="PF00990">
    <property type="entry name" value="GGDEF"/>
    <property type="match status" value="1"/>
</dbReference>
<dbReference type="SUPFAM" id="SSF55073">
    <property type="entry name" value="Nucleotide cyclase"/>
    <property type="match status" value="1"/>
</dbReference>
<reference evidence="5 6" key="1">
    <citation type="submission" date="2018-01" db="EMBL/GenBank/DDBJ databases">
        <title>Genomic Encyclopedia of Archaeal and Bacterial Type Strains, Phase II (KMG-II): from individual species to whole genera.</title>
        <authorList>
            <person name="Goeker M."/>
        </authorList>
    </citation>
    <scope>NUCLEOTIDE SEQUENCE [LARGE SCALE GENOMIC DNA]</scope>
    <source>
        <strain evidence="5 6">DSM 17023</strain>
    </source>
</reference>
<accession>A0A2S3ULP3</accession>
<feature type="transmembrane region" description="Helical" evidence="3">
    <location>
        <begin position="61"/>
        <end position="81"/>
    </location>
</feature>
<dbReference type="PROSITE" id="PS50887">
    <property type="entry name" value="GGDEF"/>
    <property type="match status" value="1"/>
</dbReference>
<feature type="domain" description="GGDEF" evidence="4">
    <location>
        <begin position="286"/>
        <end position="417"/>
    </location>
</feature>
<keyword evidence="3" id="KW-0812">Transmembrane</keyword>
<dbReference type="InterPro" id="IPR050469">
    <property type="entry name" value="Diguanylate_Cyclase"/>
</dbReference>
<evidence type="ECO:0000313" key="5">
    <source>
        <dbReference type="EMBL" id="POF28634.1"/>
    </source>
</evidence>
<protein>
    <recommendedName>
        <fullName evidence="1">diguanylate cyclase</fullName>
        <ecNumber evidence="1">2.7.7.65</ecNumber>
    </recommendedName>
</protein>
<evidence type="ECO:0000256" key="2">
    <source>
        <dbReference type="ARBA" id="ARBA00034247"/>
    </source>
</evidence>
<organism evidence="5 6">
    <name type="scientific">Roseibium marinum</name>
    <dbReference type="NCBI Taxonomy" id="281252"/>
    <lineage>
        <taxon>Bacteria</taxon>
        <taxon>Pseudomonadati</taxon>
        <taxon>Pseudomonadota</taxon>
        <taxon>Alphaproteobacteria</taxon>
        <taxon>Hyphomicrobiales</taxon>
        <taxon>Stappiaceae</taxon>
        <taxon>Roseibium</taxon>
    </lineage>
</organism>
<dbReference type="PANTHER" id="PTHR45138">
    <property type="entry name" value="REGULATORY COMPONENTS OF SENSORY TRANSDUCTION SYSTEM"/>
    <property type="match status" value="1"/>
</dbReference>
<feature type="transmembrane region" description="Helical" evidence="3">
    <location>
        <begin position="132"/>
        <end position="154"/>
    </location>
</feature>
<dbReference type="AlphaFoldDB" id="A0A2S3ULP3"/>
<dbReference type="NCBIfam" id="TIGR00254">
    <property type="entry name" value="GGDEF"/>
    <property type="match status" value="1"/>
</dbReference>
<dbReference type="InterPro" id="IPR043128">
    <property type="entry name" value="Rev_trsase/Diguanyl_cyclase"/>
</dbReference>
<dbReference type="GO" id="GO:0043709">
    <property type="term" value="P:cell adhesion involved in single-species biofilm formation"/>
    <property type="evidence" value="ECO:0007669"/>
    <property type="project" value="TreeGrafter"/>
</dbReference>
<dbReference type="RefSeq" id="WP_103224686.1">
    <property type="nucleotide sequence ID" value="NZ_PPCN01000012.1"/>
</dbReference>
<dbReference type="Pfam" id="PF20973">
    <property type="entry name" value="VUPS"/>
    <property type="match status" value="1"/>
</dbReference>
<dbReference type="PANTHER" id="PTHR45138:SF9">
    <property type="entry name" value="DIGUANYLATE CYCLASE DGCM-RELATED"/>
    <property type="match status" value="1"/>
</dbReference>
<evidence type="ECO:0000256" key="1">
    <source>
        <dbReference type="ARBA" id="ARBA00012528"/>
    </source>
</evidence>
<keyword evidence="6" id="KW-1185">Reference proteome</keyword>
<evidence type="ECO:0000256" key="3">
    <source>
        <dbReference type="SAM" id="Phobius"/>
    </source>
</evidence>
<evidence type="ECO:0000313" key="6">
    <source>
        <dbReference type="Proteomes" id="UP000236959"/>
    </source>
</evidence>
<comment type="caution">
    <text evidence="5">The sequence shown here is derived from an EMBL/GenBank/DDBJ whole genome shotgun (WGS) entry which is preliminary data.</text>
</comment>
<dbReference type="OrthoDB" id="9812260at2"/>
<feature type="transmembrane region" description="Helical" evidence="3">
    <location>
        <begin position="31"/>
        <end position="55"/>
    </location>
</feature>
<name>A0A2S3ULP3_9HYPH</name>
<dbReference type="GO" id="GO:0005886">
    <property type="term" value="C:plasma membrane"/>
    <property type="evidence" value="ECO:0007669"/>
    <property type="project" value="TreeGrafter"/>
</dbReference>
<keyword evidence="3" id="KW-0472">Membrane</keyword>
<dbReference type="Gene3D" id="3.30.70.270">
    <property type="match status" value="1"/>
</dbReference>
<comment type="catalytic activity">
    <reaction evidence="2">
        <text>2 GTP = 3',3'-c-di-GMP + 2 diphosphate</text>
        <dbReference type="Rhea" id="RHEA:24898"/>
        <dbReference type="ChEBI" id="CHEBI:33019"/>
        <dbReference type="ChEBI" id="CHEBI:37565"/>
        <dbReference type="ChEBI" id="CHEBI:58805"/>
        <dbReference type="EC" id="2.7.7.65"/>
    </reaction>
</comment>
<dbReference type="CDD" id="cd01949">
    <property type="entry name" value="GGDEF"/>
    <property type="match status" value="1"/>
</dbReference>
<dbReference type="InterPro" id="IPR000160">
    <property type="entry name" value="GGDEF_dom"/>
</dbReference>
<keyword evidence="3" id="KW-1133">Transmembrane helix</keyword>